<keyword evidence="2" id="KW-1185">Reference proteome</keyword>
<sequence length="119" mass="13837">MANEKMTMDERIEAFYRQSGGPNNEQIPRLLEKHLIYASDHGMPGYRETFEDALIDTVVNDPSLLLLYERFQRWKLNRNGGAPDRPSPDLEARLESLEREVRELRGWLEIVLEKAGPKP</sequence>
<dbReference type="OrthoDB" id="2374773at2"/>
<protein>
    <submittedName>
        <fullName evidence="1">Uncharacterized protein</fullName>
    </submittedName>
</protein>
<dbReference type="EMBL" id="QBKR01000008">
    <property type="protein sequence ID" value="PTX60767.1"/>
    <property type="molecule type" value="Genomic_DNA"/>
</dbReference>
<dbReference type="RefSeq" id="WP_108022721.1">
    <property type="nucleotide sequence ID" value="NZ_QBKR01000008.1"/>
</dbReference>
<name>A0A2T6BXR9_9BACL</name>
<evidence type="ECO:0000313" key="2">
    <source>
        <dbReference type="Proteomes" id="UP000244240"/>
    </source>
</evidence>
<organism evidence="1 2">
    <name type="scientific">Melghirimyces profundicolus</name>
    <dbReference type="NCBI Taxonomy" id="1242148"/>
    <lineage>
        <taxon>Bacteria</taxon>
        <taxon>Bacillati</taxon>
        <taxon>Bacillota</taxon>
        <taxon>Bacilli</taxon>
        <taxon>Bacillales</taxon>
        <taxon>Thermoactinomycetaceae</taxon>
        <taxon>Melghirimyces</taxon>
    </lineage>
</organism>
<evidence type="ECO:0000313" key="1">
    <source>
        <dbReference type="EMBL" id="PTX60767.1"/>
    </source>
</evidence>
<accession>A0A2T6BXR9</accession>
<dbReference type="Proteomes" id="UP000244240">
    <property type="component" value="Unassembled WGS sequence"/>
</dbReference>
<gene>
    <name evidence="1" type="ORF">C8P63_10877</name>
</gene>
<comment type="caution">
    <text evidence="1">The sequence shown here is derived from an EMBL/GenBank/DDBJ whole genome shotgun (WGS) entry which is preliminary data.</text>
</comment>
<reference evidence="1 2" key="1">
    <citation type="submission" date="2018-04" db="EMBL/GenBank/DDBJ databases">
        <title>Genomic Encyclopedia of Archaeal and Bacterial Type Strains, Phase II (KMG-II): from individual species to whole genera.</title>
        <authorList>
            <person name="Goeker M."/>
        </authorList>
    </citation>
    <scope>NUCLEOTIDE SEQUENCE [LARGE SCALE GENOMIC DNA]</scope>
    <source>
        <strain evidence="1 2">DSM 45787</strain>
    </source>
</reference>
<dbReference type="AlphaFoldDB" id="A0A2T6BXR9"/>
<proteinExistence type="predicted"/>